<dbReference type="EMBL" id="ACKO02000002">
    <property type="protein sequence ID" value="EET45770.1"/>
    <property type="molecule type" value="Genomic_DNA"/>
</dbReference>
<sequence>MFLLKNNDTKQEERKMESIELQGIPNEVFLEDIQELTQAFPLEFPHLFQQIKDYLGIDQKHIYITDFVEDENQEDCFYGYFFDTLNRKIYHYAFEGEKTTFREDDIAALTMRDTFSIKVLHLLV</sequence>
<dbReference type="Proteomes" id="UP000005365">
    <property type="component" value="Unassembled WGS sequence"/>
</dbReference>
<organism evidence="1 2">
    <name type="scientific">Neisseria sicca ATCC 29256</name>
    <dbReference type="NCBI Taxonomy" id="547045"/>
    <lineage>
        <taxon>Bacteria</taxon>
        <taxon>Pseudomonadati</taxon>
        <taxon>Pseudomonadota</taxon>
        <taxon>Betaproteobacteria</taxon>
        <taxon>Neisseriales</taxon>
        <taxon>Neisseriaceae</taxon>
        <taxon>Neisseria</taxon>
    </lineage>
</organism>
<evidence type="ECO:0000313" key="2">
    <source>
        <dbReference type="Proteomes" id="UP000005365"/>
    </source>
</evidence>
<comment type="caution">
    <text evidence="1">The sequence shown here is derived from an EMBL/GenBank/DDBJ whole genome shotgun (WGS) entry which is preliminary data.</text>
</comment>
<name>C6M1U2_NEISI</name>
<reference evidence="1" key="1">
    <citation type="submission" date="2009-07" db="EMBL/GenBank/DDBJ databases">
        <authorList>
            <person name="Weinstock G."/>
            <person name="Sodergren E."/>
            <person name="Clifton S."/>
            <person name="Fulton L."/>
            <person name="Fulton B."/>
            <person name="Courtney L."/>
            <person name="Fronick C."/>
            <person name="Harrison M."/>
            <person name="Strong C."/>
            <person name="Farmer C."/>
            <person name="Delahaunty K."/>
            <person name="Markovic C."/>
            <person name="Hall O."/>
            <person name="Minx P."/>
            <person name="Tomlinson C."/>
            <person name="Mitreva M."/>
            <person name="Nelson J."/>
            <person name="Hou S."/>
            <person name="Wollam A."/>
            <person name="Pepin K.H."/>
            <person name="Johnson M."/>
            <person name="Bhonagiri V."/>
            <person name="Nash W.E."/>
            <person name="Warren W."/>
            <person name="Chinwalla A."/>
            <person name="Mardis E.R."/>
            <person name="Wilson R.K."/>
        </authorList>
    </citation>
    <scope>NUCLEOTIDE SEQUENCE [LARGE SCALE GENOMIC DNA]</scope>
    <source>
        <strain evidence="1">ATCC 29256</strain>
    </source>
</reference>
<gene>
    <name evidence="1" type="ORF">NEISICOT_00479</name>
</gene>
<dbReference type="eggNOG" id="ENOG5033YAN">
    <property type="taxonomic scope" value="Bacteria"/>
</dbReference>
<proteinExistence type="predicted"/>
<dbReference type="AlphaFoldDB" id="C6M1U2"/>
<protein>
    <submittedName>
        <fullName evidence="1">Uncharacterized protein</fullName>
    </submittedName>
</protein>
<evidence type="ECO:0000313" key="1">
    <source>
        <dbReference type="EMBL" id="EET45770.1"/>
    </source>
</evidence>
<keyword evidence="2" id="KW-1185">Reference proteome</keyword>
<accession>C6M1U2</accession>